<evidence type="ECO:0000256" key="5">
    <source>
        <dbReference type="ARBA" id="ARBA00022777"/>
    </source>
</evidence>
<keyword evidence="5 9" id="KW-0418">Kinase</keyword>
<evidence type="ECO:0000256" key="1">
    <source>
        <dbReference type="ARBA" id="ARBA00012513"/>
    </source>
</evidence>
<protein>
    <recommendedName>
        <fullName evidence="1">non-specific serine/threonine protein kinase</fullName>
        <ecNumber evidence="1">2.7.11.1</ecNumber>
    </recommendedName>
</protein>
<dbReference type="VEuPathDB" id="FungiDB:A9K55_006849"/>
<dbReference type="GO" id="GO:0000245">
    <property type="term" value="P:spliceosomal complex assembly"/>
    <property type="evidence" value="ECO:0007669"/>
    <property type="project" value="TreeGrafter"/>
</dbReference>
<evidence type="ECO:0000313" key="9">
    <source>
        <dbReference type="EMBL" id="ATY60945.1"/>
    </source>
</evidence>
<accession>A0A2H4SCW0</accession>
<dbReference type="GO" id="GO:0005524">
    <property type="term" value="F:ATP binding"/>
    <property type="evidence" value="ECO:0007669"/>
    <property type="project" value="UniProtKB-KW"/>
</dbReference>
<proteinExistence type="predicted"/>
<dbReference type="EC" id="2.7.11.1" evidence="1"/>
<dbReference type="PANTHER" id="PTHR47634">
    <property type="entry name" value="PROTEIN KINASE DOMAIN-CONTAINING PROTEIN-RELATED"/>
    <property type="match status" value="1"/>
</dbReference>
<organism evidence="9 10">
    <name type="scientific">Cordyceps militaris</name>
    <name type="common">Caterpillar fungus</name>
    <name type="synonym">Clavaria militaris</name>
    <dbReference type="NCBI Taxonomy" id="73501"/>
    <lineage>
        <taxon>Eukaryota</taxon>
        <taxon>Fungi</taxon>
        <taxon>Dikarya</taxon>
        <taxon>Ascomycota</taxon>
        <taxon>Pezizomycotina</taxon>
        <taxon>Sordariomycetes</taxon>
        <taxon>Hypocreomycetidae</taxon>
        <taxon>Hypocreales</taxon>
        <taxon>Cordycipitaceae</taxon>
        <taxon>Cordyceps</taxon>
    </lineage>
</organism>
<dbReference type="GO" id="GO:0005737">
    <property type="term" value="C:cytoplasm"/>
    <property type="evidence" value="ECO:0007669"/>
    <property type="project" value="TreeGrafter"/>
</dbReference>
<dbReference type="GO" id="GO:0004674">
    <property type="term" value="F:protein serine/threonine kinase activity"/>
    <property type="evidence" value="ECO:0007669"/>
    <property type="project" value="UniProtKB-KW"/>
</dbReference>
<evidence type="ECO:0000256" key="8">
    <source>
        <dbReference type="ARBA" id="ARBA00048679"/>
    </source>
</evidence>
<evidence type="ECO:0000313" key="10">
    <source>
        <dbReference type="Proteomes" id="UP000323067"/>
    </source>
</evidence>
<dbReference type="AlphaFoldDB" id="A0A2H4SCW0"/>
<evidence type="ECO:0000256" key="3">
    <source>
        <dbReference type="ARBA" id="ARBA00022679"/>
    </source>
</evidence>
<name>A0A2H4SCW0_CORMI</name>
<evidence type="ECO:0000256" key="6">
    <source>
        <dbReference type="ARBA" id="ARBA00022840"/>
    </source>
</evidence>
<keyword evidence="4" id="KW-0547">Nucleotide-binding</keyword>
<evidence type="ECO:0000256" key="4">
    <source>
        <dbReference type="ARBA" id="ARBA00022741"/>
    </source>
</evidence>
<dbReference type="GO" id="GO:0005634">
    <property type="term" value="C:nucleus"/>
    <property type="evidence" value="ECO:0007669"/>
    <property type="project" value="TreeGrafter"/>
</dbReference>
<dbReference type="VEuPathDB" id="FungiDB:CCM_02049"/>
<keyword evidence="6" id="KW-0067">ATP-binding</keyword>
<sequence>MKRFTTQPVEEDLGSYYYGGLHPVCLGDKFKDGRYRVVHKLGFGGFSSVLAVRDTHRDNRWAALENSES</sequence>
<dbReference type="GO" id="GO:0050684">
    <property type="term" value="P:regulation of mRNA processing"/>
    <property type="evidence" value="ECO:0007669"/>
    <property type="project" value="TreeGrafter"/>
</dbReference>
<keyword evidence="2" id="KW-0723">Serine/threonine-protein kinase</keyword>
<dbReference type="Gene3D" id="3.30.200.20">
    <property type="entry name" value="Phosphorylase Kinase, domain 1"/>
    <property type="match status" value="1"/>
</dbReference>
<keyword evidence="3" id="KW-0808">Transferase</keyword>
<comment type="catalytic activity">
    <reaction evidence="7">
        <text>L-threonyl-[protein] + ATP = O-phospho-L-threonyl-[protein] + ADP + H(+)</text>
        <dbReference type="Rhea" id="RHEA:46608"/>
        <dbReference type="Rhea" id="RHEA-COMP:11060"/>
        <dbReference type="Rhea" id="RHEA-COMP:11605"/>
        <dbReference type="ChEBI" id="CHEBI:15378"/>
        <dbReference type="ChEBI" id="CHEBI:30013"/>
        <dbReference type="ChEBI" id="CHEBI:30616"/>
        <dbReference type="ChEBI" id="CHEBI:61977"/>
        <dbReference type="ChEBI" id="CHEBI:456216"/>
        <dbReference type="EC" id="2.7.11.1"/>
    </reaction>
</comment>
<dbReference type="Proteomes" id="UP000323067">
    <property type="component" value="Chromosome vi"/>
</dbReference>
<evidence type="ECO:0000256" key="7">
    <source>
        <dbReference type="ARBA" id="ARBA00047899"/>
    </source>
</evidence>
<reference evidence="9 10" key="1">
    <citation type="journal article" date="2017" name="BMC Genomics">
        <title>Chromosome level assembly and secondary metabolite potential of the parasitic fungus Cordyceps militaris.</title>
        <authorList>
            <person name="Kramer G.J."/>
            <person name="Nodwell J.R."/>
        </authorList>
    </citation>
    <scope>NUCLEOTIDE SEQUENCE [LARGE SCALE GENOMIC DNA]</scope>
    <source>
        <strain evidence="9 10">ATCC 34164</strain>
    </source>
</reference>
<dbReference type="PANTHER" id="PTHR47634:SF9">
    <property type="entry name" value="PROTEIN KINASE DOMAIN-CONTAINING PROTEIN-RELATED"/>
    <property type="match status" value="1"/>
</dbReference>
<dbReference type="EMBL" id="CP023323">
    <property type="protein sequence ID" value="ATY60945.1"/>
    <property type="molecule type" value="Genomic_DNA"/>
</dbReference>
<evidence type="ECO:0000256" key="2">
    <source>
        <dbReference type="ARBA" id="ARBA00022527"/>
    </source>
</evidence>
<dbReference type="InterPro" id="IPR051334">
    <property type="entry name" value="SRPK"/>
</dbReference>
<gene>
    <name evidence="9" type="ORF">A9K55_006849</name>
</gene>
<comment type="catalytic activity">
    <reaction evidence="8">
        <text>L-seryl-[protein] + ATP = O-phospho-L-seryl-[protein] + ADP + H(+)</text>
        <dbReference type="Rhea" id="RHEA:17989"/>
        <dbReference type="Rhea" id="RHEA-COMP:9863"/>
        <dbReference type="Rhea" id="RHEA-COMP:11604"/>
        <dbReference type="ChEBI" id="CHEBI:15378"/>
        <dbReference type="ChEBI" id="CHEBI:29999"/>
        <dbReference type="ChEBI" id="CHEBI:30616"/>
        <dbReference type="ChEBI" id="CHEBI:83421"/>
        <dbReference type="ChEBI" id="CHEBI:456216"/>
        <dbReference type="EC" id="2.7.11.1"/>
    </reaction>
</comment>